<evidence type="ECO:0000256" key="1">
    <source>
        <dbReference type="SAM" id="Coils"/>
    </source>
</evidence>
<gene>
    <name evidence="2" type="ORF">GCM10010916_39420</name>
</gene>
<feature type="coiled-coil region" evidence="1">
    <location>
        <begin position="204"/>
        <end position="231"/>
    </location>
</feature>
<organism evidence="2 3">
    <name type="scientific">Paenibacillus abyssi</name>
    <dbReference type="NCBI Taxonomy" id="1340531"/>
    <lineage>
        <taxon>Bacteria</taxon>
        <taxon>Bacillati</taxon>
        <taxon>Bacillota</taxon>
        <taxon>Bacilli</taxon>
        <taxon>Bacillales</taxon>
        <taxon>Paenibacillaceae</taxon>
        <taxon>Paenibacillus</taxon>
    </lineage>
</organism>
<evidence type="ECO:0000313" key="2">
    <source>
        <dbReference type="EMBL" id="GGG18748.1"/>
    </source>
</evidence>
<accession>A0A917G1Y0</accession>
<reference evidence="2" key="2">
    <citation type="submission" date="2020-09" db="EMBL/GenBank/DDBJ databases">
        <authorList>
            <person name="Sun Q."/>
            <person name="Zhou Y."/>
        </authorList>
    </citation>
    <scope>NUCLEOTIDE SEQUENCE</scope>
    <source>
        <strain evidence="2">CGMCC 1.12987</strain>
    </source>
</reference>
<reference evidence="2" key="1">
    <citation type="journal article" date="2014" name="Int. J. Syst. Evol. Microbiol.">
        <title>Complete genome sequence of Corynebacterium casei LMG S-19264T (=DSM 44701T), isolated from a smear-ripened cheese.</title>
        <authorList>
            <consortium name="US DOE Joint Genome Institute (JGI-PGF)"/>
            <person name="Walter F."/>
            <person name="Albersmeier A."/>
            <person name="Kalinowski J."/>
            <person name="Ruckert C."/>
        </authorList>
    </citation>
    <scope>NUCLEOTIDE SEQUENCE</scope>
    <source>
        <strain evidence="2">CGMCC 1.12987</strain>
    </source>
</reference>
<name>A0A917G1Y0_9BACL</name>
<keyword evidence="3" id="KW-1185">Reference proteome</keyword>
<keyword evidence="1" id="KW-0175">Coiled coil</keyword>
<sequence>MNAEQFSRDRLEGEFEDDPLFETIQRMGLTDELFDDETISRLIDGHEYTTTDFEKWYCLDEASPQYLANGGVMRAFIKSMMAYLQTRSVGRSIIMDYQGFIKLKMALLLRKNGMKPALIYETAGTKAYSPVILSPGQRAGGQSASPAVPNAKEKIYGEVMDSLISQLQAAGAIVQQDGKFQVDLRKLIEGHMEGMLPSLLPDPSKDTEERLAQHSEELNNLKEEIAGVTEFKRSYDKEMMSLKELQQRETECRGKLKEIYNSIMAPETSSTEKEKLSMQLRDLEVEYPDQDHLIRMYADSADAHITRIKQDEKELRIQDLKRRCMDLYNTAIDKTIPPDHAEEARRKLQKLHDDNPELSFEMRAYIASLPSDEKTKSRGLFWWLKKTPKH</sequence>
<dbReference type="Proteomes" id="UP000644756">
    <property type="component" value="Unassembled WGS sequence"/>
</dbReference>
<protein>
    <submittedName>
        <fullName evidence="2">Uncharacterized protein</fullName>
    </submittedName>
</protein>
<comment type="caution">
    <text evidence="2">The sequence shown here is derived from an EMBL/GenBank/DDBJ whole genome shotgun (WGS) entry which is preliminary data.</text>
</comment>
<evidence type="ECO:0000313" key="3">
    <source>
        <dbReference type="Proteomes" id="UP000644756"/>
    </source>
</evidence>
<proteinExistence type="predicted"/>
<dbReference type="AlphaFoldDB" id="A0A917G1Y0"/>
<dbReference type="EMBL" id="BMGR01000014">
    <property type="protein sequence ID" value="GGG18748.1"/>
    <property type="molecule type" value="Genomic_DNA"/>
</dbReference>
<dbReference type="RefSeq" id="WP_188532781.1">
    <property type="nucleotide sequence ID" value="NZ_BMGR01000014.1"/>
</dbReference>